<dbReference type="InterPro" id="IPR051553">
    <property type="entry name" value="Ran_GTPase-activating"/>
</dbReference>
<accession>A0ABR2KZW8</accession>
<evidence type="ECO:0000313" key="3">
    <source>
        <dbReference type="Proteomes" id="UP001470230"/>
    </source>
</evidence>
<feature type="repeat" description="RCC1" evidence="1">
    <location>
        <begin position="248"/>
        <end position="300"/>
    </location>
</feature>
<reference evidence="2 3" key="1">
    <citation type="submission" date="2024-04" db="EMBL/GenBank/DDBJ databases">
        <title>Tritrichomonas musculus Genome.</title>
        <authorList>
            <person name="Alves-Ferreira E."/>
            <person name="Grigg M."/>
            <person name="Lorenzi H."/>
            <person name="Galac M."/>
        </authorList>
    </citation>
    <scope>NUCLEOTIDE SEQUENCE [LARGE SCALE GENOMIC DNA]</scope>
    <source>
        <strain evidence="2 3">EAF2021</strain>
    </source>
</reference>
<organism evidence="2 3">
    <name type="scientific">Tritrichomonas musculus</name>
    <dbReference type="NCBI Taxonomy" id="1915356"/>
    <lineage>
        <taxon>Eukaryota</taxon>
        <taxon>Metamonada</taxon>
        <taxon>Parabasalia</taxon>
        <taxon>Tritrichomonadida</taxon>
        <taxon>Tritrichomonadidae</taxon>
        <taxon>Tritrichomonas</taxon>
    </lineage>
</organism>
<sequence>MNMLVCGHNKDLQLDKNSTNKDFDGDPIIDQPCKFRVDPSKFSSFSTDYGQTVWVGHDGKSYVTGDNNDGIISGSLPRKALSEDTELILQDDQGRPCQIISVLCGGTFTLYIVSSGTGSTDLQLVYCSYKKMPNPLFVNIGNRAPRSLFGSESTSGVIDSEGGIIILTDSVFKSPKKQLEAVFLPGNEKAVKLACGDEFVIALGMSGRVYESQISSTIKFEEVKELTNSTVVDISGACDFCFAVLNDGRVFARGNNAFCKLGLPEETGSVSKFTLVESLSKYKIVSVFNGSYHSIFKTSENEMIVCGQNDCGQLFVPRKESVYPPEEVQICKGFSFCVAGSWSSAAFFGMEEPPHFSNKKIVE</sequence>
<dbReference type="EMBL" id="JAPFFF010000002">
    <property type="protein sequence ID" value="KAK8896663.1"/>
    <property type="molecule type" value="Genomic_DNA"/>
</dbReference>
<dbReference type="Proteomes" id="UP001470230">
    <property type="component" value="Unassembled WGS sequence"/>
</dbReference>
<dbReference type="Pfam" id="PF00415">
    <property type="entry name" value="RCC1"/>
    <property type="match status" value="1"/>
</dbReference>
<dbReference type="SUPFAM" id="SSF50985">
    <property type="entry name" value="RCC1/BLIP-II"/>
    <property type="match status" value="1"/>
</dbReference>
<dbReference type="Gene3D" id="2.130.10.30">
    <property type="entry name" value="Regulator of chromosome condensation 1/beta-lactamase-inhibitor protein II"/>
    <property type="match status" value="2"/>
</dbReference>
<evidence type="ECO:0000256" key="1">
    <source>
        <dbReference type="PROSITE-ProRule" id="PRU00235"/>
    </source>
</evidence>
<protein>
    <submittedName>
        <fullName evidence="2">Uncharacterized protein</fullName>
    </submittedName>
</protein>
<gene>
    <name evidence="2" type="ORF">M9Y10_014576</name>
</gene>
<comment type="caution">
    <text evidence="2">The sequence shown here is derived from an EMBL/GenBank/DDBJ whole genome shotgun (WGS) entry which is preliminary data.</text>
</comment>
<dbReference type="InterPro" id="IPR009091">
    <property type="entry name" value="RCC1/BLIP-II"/>
</dbReference>
<dbReference type="PANTHER" id="PTHR45982">
    <property type="entry name" value="REGULATOR OF CHROMOSOME CONDENSATION"/>
    <property type="match status" value="1"/>
</dbReference>
<evidence type="ECO:0000313" key="2">
    <source>
        <dbReference type="EMBL" id="KAK8896663.1"/>
    </source>
</evidence>
<keyword evidence="3" id="KW-1185">Reference proteome</keyword>
<dbReference type="PANTHER" id="PTHR45982:SF1">
    <property type="entry name" value="REGULATOR OF CHROMOSOME CONDENSATION"/>
    <property type="match status" value="1"/>
</dbReference>
<proteinExistence type="predicted"/>
<dbReference type="PROSITE" id="PS50012">
    <property type="entry name" value="RCC1_3"/>
    <property type="match status" value="1"/>
</dbReference>
<name>A0ABR2KZW8_9EUKA</name>
<dbReference type="InterPro" id="IPR000408">
    <property type="entry name" value="Reg_chr_condens"/>
</dbReference>